<dbReference type="STRING" id="655863.F0XJ43"/>
<evidence type="ECO:0000313" key="4">
    <source>
        <dbReference type="Proteomes" id="UP000007796"/>
    </source>
</evidence>
<feature type="compositionally biased region" description="Polar residues" evidence="1">
    <location>
        <begin position="150"/>
        <end position="161"/>
    </location>
</feature>
<dbReference type="HOGENOM" id="CLU_009769_1_0_1"/>
<feature type="region of interest" description="Disordered" evidence="1">
    <location>
        <begin position="415"/>
        <end position="448"/>
    </location>
</feature>
<dbReference type="RefSeq" id="XP_014171572.1">
    <property type="nucleotide sequence ID" value="XM_014316097.1"/>
</dbReference>
<dbReference type="eggNOG" id="ENOG502RXHJ">
    <property type="taxonomic scope" value="Eukaryota"/>
</dbReference>
<organism evidence="4">
    <name type="scientific">Grosmannia clavigera (strain kw1407 / UAMH 11150)</name>
    <name type="common">Blue stain fungus</name>
    <name type="synonym">Graphiocladiella clavigera</name>
    <dbReference type="NCBI Taxonomy" id="655863"/>
    <lineage>
        <taxon>Eukaryota</taxon>
        <taxon>Fungi</taxon>
        <taxon>Dikarya</taxon>
        <taxon>Ascomycota</taxon>
        <taxon>Pezizomycotina</taxon>
        <taxon>Sordariomycetes</taxon>
        <taxon>Sordariomycetidae</taxon>
        <taxon>Ophiostomatales</taxon>
        <taxon>Ophiostomataceae</taxon>
        <taxon>Leptographium</taxon>
    </lineage>
</organism>
<evidence type="ECO:0000256" key="1">
    <source>
        <dbReference type="SAM" id="MobiDB-lite"/>
    </source>
</evidence>
<feature type="compositionally biased region" description="Low complexity" evidence="1">
    <location>
        <begin position="234"/>
        <end position="252"/>
    </location>
</feature>
<keyword evidence="2" id="KW-0812">Transmembrane</keyword>
<dbReference type="PANTHER" id="PTHR17178:SF0">
    <property type="entry name" value="SERGLYCIN"/>
    <property type="match status" value="1"/>
</dbReference>
<accession>F0XJ43</accession>
<feature type="region of interest" description="Disordered" evidence="1">
    <location>
        <begin position="784"/>
        <end position="827"/>
    </location>
</feature>
<feature type="region of interest" description="Disordered" evidence="1">
    <location>
        <begin position="1"/>
        <end position="197"/>
    </location>
</feature>
<dbReference type="AlphaFoldDB" id="F0XJ43"/>
<dbReference type="EMBL" id="GL629782">
    <property type="protein sequence ID" value="EFX02090.1"/>
    <property type="molecule type" value="Genomic_DNA"/>
</dbReference>
<dbReference type="PANTHER" id="PTHR17178">
    <property type="entry name" value="SECRETORY GRANULE PROTEOGLYCAN CORE PROTEIN"/>
    <property type="match status" value="1"/>
</dbReference>
<dbReference type="OrthoDB" id="283575at2759"/>
<sequence>MSSSRYADDTERQAPISGSIRRARERAAAGMPREDFTFPTRMGPPPQHQQSSMRQPSRIPPPRSTGGPLQMKNGQIGVAISNPTPAAQWPLAGPLAAPSNLSSNDAEPYRPPPGRSQPPQRPPRPSNVPSILDASRIQDLTPSVFPYGAGTSSNTYNNNSFAAPPPMGDRPGRRPDMYFGQQSMASPTSRPSTVSSVGSIPDFPIPVTPVAILAPPPIPIQPRRSVTLGPPPSARRGASSFYSSASFVSPIPEESPRSRSHTSLASSAAMPESWGTESSPSLSPNYTVESTYYEDIIPEDGQESFVFGNGYYEDERGSGASSPNSDDGKRLVRSASLGKRAKAALVTTGGSRLSQNSQSRASNAGPFFEDTSYSNPSASSSASNITAPPRAAPARSTLTASSILEAYEAASELNLAHPNRPPSSNPSNYNNDSNSESTRDYSRRSAIRRPPRIDLDAVRKAEARGSLTSLPDLIKRATRLAASLDRGHRPASRMNEYSMSPGMYGAIDKEMGIERDKHQSGLSDMLAAFPPPAQAGRRSFRDQIGSWPLPLIGGRQGNLSPYNGDSDRMDGQQQRKGRRCCGLPRWGALLLLFVVLVIVAAAIVIPLEFLVIHKKSTSSATAKCEKQLICLNGGTNFVSDAGSGLTNITIGDALPRLIEQAQLNFSIPLSGTQILAMLNAGNLSCTAENALVTFDGETVRQSDGSTEVSDAVVNAAVSKNEDVDVANAVQIMTVTVMSGSNAAITISPSTETVVVGTDTSGTLITQEGLTISIAASDLLKPTSTTTTTVTVTPTSTASGGSKSTSKSTSTASKTSTRSSTTTTASSASTATFTVTEEVLDFARVAVLYILQEESLANAETAQTALQKFFSSASNGVRNKTTGVTLEEARNLTLSNGNSVNLETFKVAVTAGLGGTVKRRSGVESWFG</sequence>
<feature type="compositionally biased region" description="Low complexity" evidence="1">
    <location>
        <begin position="425"/>
        <end position="436"/>
    </location>
</feature>
<feature type="region of interest" description="Disordered" evidence="1">
    <location>
        <begin position="304"/>
        <end position="330"/>
    </location>
</feature>
<evidence type="ECO:0000256" key="2">
    <source>
        <dbReference type="SAM" id="Phobius"/>
    </source>
</evidence>
<feature type="compositionally biased region" description="Polar residues" evidence="1">
    <location>
        <begin position="348"/>
        <end position="362"/>
    </location>
</feature>
<evidence type="ECO:0000313" key="3">
    <source>
        <dbReference type="EMBL" id="EFX02090.1"/>
    </source>
</evidence>
<feature type="compositionally biased region" description="Polar residues" evidence="1">
    <location>
        <begin position="275"/>
        <end position="286"/>
    </location>
</feature>
<reference evidence="3 4" key="1">
    <citation type="journal article" date="2011" name="Proc. Natl. Acad. Sci. U.S.A.">
        <title>Genome and transcriptome analyses of the mountain pine beetle-fungal symbiont Grosmannia clavigera, a lodgepole pine pathogen.</title>
        <authorList>
            <person name="DiGuistini S."/>
            <person name="Wang Y."/>
            <person name="Liao N.Y."/>
            <person name="Taylor G."/>
            <person name="Tanguay P."/>
            <person name="Feau N."/>
            <person name="Henrissat B."/>
            <person name="Chan S.K."/>
            <person name="Hesse-Orce U."/>
            <person name="Alamouti S.M."/>
            <person name="Tsui C.K.M."/>
            <person name="Docking R.T."/>
            <person name="Levasseur A."/>
            <person name="Haridas S."/>
            <person name="Robertson G."/>
            <person name="Birol I."/>
            <person name="Holt R.A."/>
            <person name="Marra M.A."/>
            <person name="Hamelin R.C."/>
            <person name="Hirst M."/>
            <person name="Jones S.J.M."/>
            <person name="Bohlmann J."/>
            <person name="Breuil C."/>
        </authorList>
    </citation>
    <scope>NUCLEOTIDE SEQUENCE [LARGE SCALE GENOMIC DNA]</scope>
    <source>
        <strain evidence="4">kw1407 / UAMH 11150</strain>
    </source>
</reference>
<feature type="transmembrane region" description="Helical" evidence="2">
    <location>
        <begin position="586"/>
        <end position="611"/>
    </location>
</feature>
<name>F0XJ43_GROCL</name>
<feature type="compositionally biased region" description="Low complexity" evidence="1">
    <location>
        <begin position="371"/>
        <end position="396"/>
    </location>
</feature>
<keyword evidence="4" id="KW-1185">Reference proteome</keyword>
<dbReference type="GeneID" id="25975095"/>
<dbReference type="Proteomes" id="UP000007796">
    <property type="component" value="Unassembled WGS sequence"/>
</dbReference>
<feature type="compositionally biased region" description="Pro residues" evidence="1">
    <location>
        <begin position="109"/>
        <end position="126"/>
    </location>
</feature>
<feature type="compositionally biased region" description="Basic and acidic residues" evidence="1">
    <location>
        <begin position="1"/>
        <end position="12"/>
    </location>
</feature>
<protein>
    <submittedName>
        <fullName evidence="3">Uncharacterized protein</fullName>
    </submittedName>
</protein>
<feature type="region of interest" description="Disordered" evidence="1">
    <location>
        <begin position="346"/>
        <end position="396"/>
    </location>
</feature>
<feature type="compositionally biased region" description="Low complexity" evidence="1">
    <location>
        <begin position="186"/>
        <end position="197"/>
    </location>
</feature>
<gene>
    <name evidence="3" type="ORF">CMQ_2139</name>
</gene>
<proteinExistence type="predicted"/>
<keyword evidence="2" id="KW-1133">Transmembrane helix</keyword>
<feature type="region of interest" description="Disordered" evidence="1">
    <location>
        <begin position="215"/>
        <end position="286"/>
    </location>
</feature>
<dbReference type="InParanoid" id="F0XJ43"/>
<keyword evidence="2" id="KW-0472">Membrane</keyword>